<protein>
    <recommendedName>
        <fullName evidence="2">VWFA domain-containing protein</fullName>
    </recommendedName>
</protein>
<proteinExistence type="predicted"/>
<feature type="domain" description="VWFA" evidence="2">
    <location>
        <begin position="215"/>
        <end position="381"/>
    </location>
</feature>
<dbReference type="InterPro" id="IPR036465">
    <property type="entry name" value="vWFA_dom_sf"/>
</dbReference>
<comment type="caution">
    <text evidence="3">The sequence shown here is derived from an EMBL/GenBank/DDBJ whole genome shotgun (WGS) entry which is preliminary data.</text>
</comment>
<organism evidence="3 4">
    <name type="scientific">Parafrankia soli</name>
    <dbReference type="NCBI Taxonomy" id="2599596"/>
    <lineage>
        <taxon>Bacteria</taxon>
        <taxon>Bacillati</taxon>
        <taxon>Actinomycetota</taxon>
        <taxon>Actinomycetes</taxon>
        <taxon>Frankiales</taxon>
        <taxon>Frankiaceae</taxon>
        <taxon>Parafrankia</taxon>
    </lineage>
</organism>
<dbReference type="Gene3D" id="3.40.50.410">
    <property type="entry name" value="von Willebrand factor, type A domain"/>
    <property type="match status" value="1"/>
</dbReference>
<dbReference type="PANTHER" id="PTHR39338">
    <property type="entry name" value="BLL5662 PROTEIN-RELATED"/>
    <property type="match status" value="1"/>
</dbReference>
<keyword evidence="4" id="KW-1185">Reference proteome</keyword>
<dbReference type="Pfam" id="PF05762">
    <property type="entry name" value="VWA_CoxE"/>
    <property type="match status" value="1"/>
</dbReference>
<dbReference type="SMART" id="SM00327">
    <property type="entry name" value="VWA"/>
    <property type="match status" value="1"/>
</dbReference>
<dbReference type="CDD" id="cd00198">
    <property type="entry name" value="vWFA"/>
    <property type="match status" value="1"/>
</dbReference>
<dbReference type="InterPro" id="IPR002035">
    <property type="entry name" value="VWF_A"/>
</dbReference>
<dbReference type="OrthoDB" id="9790469at2"/>
<dbReference type="Proteomes" id="UP000179769">
    <property type="component" value="Unassembled WGS sequence"/>
</dbReference>
<dbReference type="InterPro" id="IPR011195">
    <property type="entry name" value="UCP010256"/>
</dbReference>
<dbReference type="InterPro" id="IPR008912">
    <property type="entry name" value="Uncharacterised_CoxE"/>
</dbReference>
<evidence type="ECO:0000313" key="3">
    <source>
        <dbReference type="EMBL" id="OHV21181.1"/>
    </source>
</evidence>
<dbReference type="AlphaFoldDB" id="A0A1S1PIV3"/>
<name>A0A1S1PIV3_9ACTN</name>
<accession>A0A1S1PIV3</accession>
<evidence type="ECO:0000259" key="2">
    <source>
        <dbReference type="SMART" id="SM00327"/>
    </source>
</evidence>
<feature type="region of interest" description="Disordered" evidence="1">
    <location>
        <begin position="171"/>
        <end position="190"/>
    </location>
</feature>
<evidence type="ECO:0000313" key="4">
    <source>
        <dbReference type="Proteomes" id="UP000179769"/>
    </source>
</evidence>
<sequence>MNARPSAAGPSAAGPLAEPDPLVALTGFARALRGAGAAADASRVATAVQALTHLDPTSAADVYWAGRLALCAEPDDLPRYDALFDEWFRGRLDGLPGQAAAGAVAPSSRAVRVWPSSGAGTARDDGDDSPADPLPVGASDVELLRRRDVADLSPAERAEIDRLVGLLAPRVGSRPSRRRRPGGNRGLDPRRTVRAMLRDGGEPGELVRARPRVRPRRLVFLVDVSGSMSPYADVMLRFAHAAVRVAPFATEVFTCGTRLTRLTRPLRLRDAGEALRAAGEAIPDWSGGTRLGESLRAFLDLWGQRGTARQAVVVIVSDGWERGDVTLLAEQMARLARLAHRVLWVNPHTGRDGFTPTAAGMSAALPHVDDLLAGHTFQALRGLAEVISDA</sequence>
<feature type="region of interest" description="Disordered" evidence="1">
    <location>
        <begin position="115"/>
        <end position="138"/>
    </location>
</feature>
<dbReference type="SUPFAM" id="SSF53300">
    <property type="entry name" value="vWA-like"/>
    <property type="match status" value="1"/>
</dbReference>
<dbReference type="RefSeq" id="WP_071066526.1">
    <property type="nucleotide sequence ID" value="NZ_JBFLUH010000015.1"/>
</dbReference>
<dbReference type="PIRSF" id="PIRSF010256">
    <property type="entry name" value="CoxE_vWa"/>
    <property type="match status" value="1"/>
</dbReference>
<gene>
    <name evidence="3" type="ORF">BBK14_07825</name>
</gene>
<reference evidence="4" key="1">
    <citation type="submission" date="2016-07" db="EMBL/GenBank/DDBJ databases">
        <title>Frankia sp. NRRL B-16219 Genome sequencing.</title>
        <authorList>
            <person name="Ghodhbane-Gtari F."/>
            <person name="Swanson E."/>
            <person name="Gueddou A."/>
            <person name="Louati M."/>
            <person name="Nouioui I."/>
            <person name="Hezbri K."/>
            <person name="Abebe-Akele F."/>
            <person name="Simpson S."/>
            <person name="Morris K."/>
            <person name="Thomas K."/>
            <person name="Gtari M."/>
            <person name="Tisa L.S."/>
        </authorList>
    </citation>
    <scope>NUCLEOTIDE SEQUENCE [LARGE SCALE GENOMIC DNA]</scope>
    <source>
        <strain evidence="4">NRRL B-16219</strain>
    </source>
</reference>
<dbReference type="PANTHER" id="PTHR39338:SF6">
    <property type="entry name" value="BLL5662 PROTEIN"/>
    <property type="match status" value="1"/>
</dbReference>
<dbReference type="EMBL" id="MAXA01000257">
    <property type="protein sequence ID" value="OHV21181.1"/>
    <property type="molecule type" value="Genomic_DNA"/>
</dbReference>
<evidence type="ECO:0000256" key="1">
    <source>
        <dbReference type="SAM" id="MobiDB-lite"/>
    </source>
</evidence>